<protein>
    <submittedName>
        <fullName evidence="2">PilZ domain-containing protein</fullName>
    </submittedName>
</protein>
<gene>
    <name evidence="2" type="ORF">GRI44_11315</name>
</gene>
<evidence type="ECO:0000259" key="1">
    <source>
        <dbReference type="Pfam" id="PF07238"/>
    </source>
</evidence>
<keyword evidence="3" id="KW-1185">Reference proteome</keyword>
<organism evidence="2 3">
    <name type="scientific">Allopontixanthobacter confluentis</name>
    <dbReference type="NCBI Taxonomy" id="1849021"/>
    <lineage>
        <taxon>Bacteria</taxon>
        <taxon>Pseudomonadati</taxon>
        <taxon>Pseudomonadota</taxon>
        <taxon>Alphaproteobacteria</taxon>
        <taxon>Sphingomonadales</taxon>
        <taxon>Erythrobacteraceae</taxon>
        <taxon>Allopontixanthobacter</taxon>
    </lineage>
</organism>
<feature type="domain" description="PilZ" evidence="1">
    <location>
        <begin position="21"/>
        <end position="102"/>
    </location>
</feature>
<dbReference type="Pfam" id="PF07238">
    <property type="entry name" value="PilZ"/>
    <property type="match status" value="2"/>
</dbReference>
<feature type="domain" description="PilZ" evidence="1">
    <location>
        <begin position="113"/>
        <end position="192"/>
    </location>
</feature>
<dbReference type="SUPFAM" id="SSF141371">
    <property type="entry name" value="PilZ domain-like"/>
    <property type="match status" value="1"/>
</dbReference>
<dbReference type="InterPro" id="IPR009875">
    <property type="entry name" value="PilZ_domain"/>
</dbReference>
<name>A0A6L7GHD3_9SPHN</name>
<accession>A0A6L7GHD3</accession>
<evidence type="ECO:0000313" key="3">
    <source>
        <dbReference type="Proteomes" id="UP000473531"/>
    </source>
</evidence>
<proteinExistence type="predicted"/>
<comment type="caution">
    <text evidence="2">The sequence shown here is derived from an EMBL/GenBank/DDBJ whole genome shotgun (WGS) entry which is preliminary data.</text>
</comment>
<dbReference type="AlphaFoldDB" id="A0A6L7GHD3"/>
<dbReference type="EMBL" id="WTYU01000002">
    <property type="protein sequence ID" value="MXP15337.1"/>
    <property type="molecule type" value="Genomic_DNA"/>
</dbReference>
<dbReference type="OrthoDB" id="7929489at2"/>
<reference evidence="2 3" key="1">
    <citation type="submission" date="2019-12" db="EMBL/GenBank/DDBJ databases">
        <title>Genomic-based taxomic classification of the family Erythrobacteraceae.</title>
        <authorList>
            <person name="Xu L."/>
        </authorList>
    </citation>
    <scope>NUCLEOTIDE SEQUENCE [LARGE SCALE GENOMIC DNA]</scope>
    <source>
        <strain evidence="2 3">KCTC 52259</strain>
    </source>
</reference>
<dbReference type="GO" id="GO:0035438">
    <property type="term" value="F:cyclic-di-GMP binding"/>
    <property type="evidence" value="ECO:0007669"/>
    <property type="project" value="InterPro"/>
</dbReference>
<evidence type="ECO:0000313" key="2">
    <source>
        <dbReference type="EMBL" id="MXP15337.1"/>
    </source>
</evidence>
<dbReference type="Proteomes" id="UP000473531">
    <property type="component" value="Unassembled WGS sequence"/>
</dbReference>
<sequence length="220" mass="24839">MDYRAIDRASASPVEVSLDGRTAERFTLMMRTAKLMTEVAEYLCVIRDVSSSGLSARLFHPLAPVGRVTLEMQTGDRHVMYPVWQREGEAGFRFCTPVDVESMIRNCSRFAKRELRFAADIDVDLHARGNCSEAILRNFSQQGAMLECADHFSLGQVLRLESDHFPQTVGRVRWRMGNRYGLAFDSTIQMLELANLIVRMNRTAPVTMDSPAIIGMRSVT</sequence>
<dbReference type="RefSeq" id="WP_160601874.1">
    <property type="nucleotide sequence ID" value="NZ_WTYU01000002.1"/>
</dbReference>